<keyword evidence="1" id="KW-1185">Reference proteome</keyword>
<dbReference type="Proteomes" id="UP000887565">
    <property type="component" value="Unplaced"/>
</dbReference>
<name>A0A915I4Q8_ROMCU</name>
<evidence type="ECO:0000313" key="2">
    <source>
        <dbReference type="WBParaSite" id="nRc.2.0.1.t08379-RA"/>
    </source>
</evidence>
<evidence type="ECO:0000313" key="1">
    <source>
        <dbReference type="Proteomes" id="UP000887565"/>
    </source>
</evidence>
<dbReference type="AlphaFoldDB" id="A0A915I4Q8"/>
<reference evidence="2" key="1">
    <citation type="submission" date="2022-11" db="UniProtKB">
        <authorList>
            <consortium name="WormBaseParasite"/>
        </authorList>
    </citation>
    <scope>IDENTIFICATION</scope>
</reference>
<protein>
    <submittedName>
        <fullName evidence="2">Uncharacterized protein</fullName>
    </submittedName>
</protein>
<dbReference type="WBParaSite" id="nRc.2.0.1.t08379-RA">
    <property type="protein sequence ID" value="nRc.2.0.1.t08379-RA"/>
    <property type="gene ID" value="nRc.2.0.1.g08379"/>
</dbReference>
<organism evidence="1 2">
    <name type="scientific">Romanomermis culicivorax</name>
    <name type="common">Nematode worm</name>
    <dbReference type="NCBI Taxonomy" id="13658"/>
    <lineage>
        <taxon>Eukaryota</taxon>
        <taxon>Metazoa</taxon>
        <taxon>Ecdysozoa</taxon>
        <taxon>Nematoda</taxon>
        <taxon>Enoplea</taxon>
        <taxon>Dorylaimia</taxon>
        <taxon>Mermithida</taxon>
        <taxon>Mermithoidea</taxon>
        <taxon>Mermithidae</taxon>
        <taxon>Romanomermis</taxon>
    </lineage>
</organism>
<sequence>MPEHWFIVTNAQSVVNSVREIKTLKFVGALPRFRLLFPLLPTTFTKLIHLFSVDFEIDKNIHTTQLTELTFGDNISGAIQPSVPVNPDLLLNEFRPAVNFLHKPKSEIKTFTFPFKFGSDNRILCGLISR</sequence>
<accession>A0A915I4Q8</accession>
<proteinExistence type="predicted"/>